<dbReference type="AlphaFoldDB" id="A0A8J5EZH3"/>
<protein>
    <submittedName>
        <fullName evidence="2">Uncharacterized protein</fullName>
    </submittedName>
</protein>
<dbReference type="EMBL" id="JACMSC010000017">
    <property type="protein sequence ID" value="KAG6478250.1"/>
    <property type="molecule type" value="Genomic_DNA"/>
</dbReference>
<keyword evidence="1" id="KW-1133">Transmembrane helix</keyword>
<organism evidence="2 3">
    <name type="scientific">Zingiber officinale</name>
    <name type="common">Ginger</name>
    <name type="synonym">Amomum zingiber</name>
    <dbReference type="NCBI Taxonomy" id="94328"/>
    <lineage>
        <taxon>Eukaryota</taxon>
        <taxon>Viridiplantae</taxon>
        <taxon>Streptophyta</taxon>
        <taxon>Embryophyta</taxon>
        <taxon>Tracheophyta</taxon>
        <taxon>Spermatophyta</taxon>
        <taxon>Magnoliopsida</taxon>
        <taxon>Liliopsida</taxon>
        <taxon>Zingiberales</taxon>
        <taxon>Zingiberaceae</taxon>
        <taxon>Zingiber</taxon>
    </lineage>
</organism>
<reference evidence="2 3" key="1">
    <citation type="submission" date="2020-08" db="EMBL/GenBank/DDBJ databases">
        <title>Plant Genome Project.</title>
        <authorList>
            <person name="Zhang R.-G."/>
        </authorList>
    </citation>
    <scope>NUCLEOTIDE SEQUENCE [LARGE SCALE GENOMIC DNA]</scope>
    <source>
        <tissue evidence="2">Rhizome</tissue>
    </source>
</reference>
<evidence type="ECO:0000256" key="1">
    <source>
        <dbReference type="SAM" id="Phobius"/>
    </source>
</evidence>
<proteinExistence type="predicted"/>
<feature type="transmembrane region" description="Helical" evidence="1">
    <location>
        <begin position="215"/>
        <end position="236"/>
    </location>
</feature>
<gene>
    <name evidence="2" type="ORF">ZIOFF_061685</name>
</gene>
<name>A0A8J5EZH3_ZINOF</name>
<evidence type="ECO:0000313" key="3">
    <source>
        <dbReference type="Proteomes" id="UP000734854"/>
    </source>
</evidence>
<dbReference type="Proteomes" id="UP000734854">
    <property type="component" value="Unassembled WGS sequence"/>
</dbReference>
<feature type="transmembrane region" description="Helical" evidence="1">
    <location>
        <begin position="248"/>
        <end position="270"/>
    </location>
</feature>
<evidence type="ECO:0000313" key="2">
    <source>
        <dbReference type="EMBL" id="KAG6478250.1"/>
    </source>
</evidence>
<accession>A0A8J5EZH3</accession>
<sequence>MRRQERRWVVIVEAMRGRRRQCLDADDPEGGDHMKRLWTQSNARKKKKGGGAAWRGWQRAGQGKVALLTLERAGGDRGKLWHMEATGEREMQRVEADGEGEMRRMEAAGEGEMQRWRRESGVVVAKKEGDDSEVVVIGGRRSRMDAREGDEASFLVCGGGRSSCWREVRERVKAEGGGSPAMTVAVSSPLRAAIHYTSTSHQEINSEFSNSPLRLQYFIVATDIVYFIFVHFVPTMSAMRNWLATSPILMVVYEVILVAILVKDGTFFLLSARSLSHTMLDMI</sequence>
<comment type="caution">
    <text evidence="2">The sequence shown here is derived from an EMBL/GenBank/DDBJ whole genome shotgun (WGS) entry which is preliminary data.</text>
</comment>
<keyword evidence="3" id="KW-1185">Reference proteome</keyword>
<keyword evidence="1" id="KW-0812">Transmembrane</keyword>
<keyword evidence="1" id="KW-0472">Membrane</keyword>